<protein>
    <submittedName>
        <fullName evidence="7">Sulfotransferase family 2 domain-containing protein</fullName>
    </submittedName>
</protein>
<evidence type="ECO:0000313" key="8">
    <source>
        <dbReference type="Proteomes" id="UP000765160"/>
    </source>
</evidence>
<dbReference type="PANTHER" id="PTHR12812:SF0">
    <property type="entry name" value="HEPARAN-SULFATE 6-O-SULFOTRANSFERASE"/>
    <property type="match status" value="1"/>
</dbReference>
<comment type="caution">
    <text evidence="7">The sequence shown here is derived from an EMBL/GenBank/DDBJ whole genome shotgun (WGS) entry which is preliminary data.</text>
</comment>
<dbReference type="Gene3D" id="3.40.50.300">
    <property type="entry name" value="P-loop containing nucleotide triphosphate hydrolases"/>
    <property type="match status" value="1"/>
</dbReference>
<sequence length="261" mass="28861">MMRALFEGRIADFLRDAALGEAPCIFVHVPKTAGTSLRAELAAILPPDINIHVDYTDTSRSFSDRLDDAVARFLEQAGPRGIRFASGHIVGRHITRIAAQMPRARFITMLRDPVARVVSDYRHQRSPRHPGHAAFSRRVPSLAAYLEARGEMDKAAQHLLPREILATRDAGACIEHVTRHFAFVGIQEMYDLSFRTLTALAGRQQAPHLRANVNTDEDGGAEVDAAMAERIRALNPLDCALYTHFAEGLRRAEPALRAALA</sequence>
<dbReference type="RefSeq" id="WP_168053357.1">
    <property type="nucleotide sequence ID" value="NZ_JAATJR010000007.1"/>
</dbReference>
<reference evidence="7 8" key="1">
    <citation type="submission" date="2020-03" db="EMBL/GenBank/DDBJ databases">
        <title>Roseomonas selenitidurans sp. nov. isolated from soil.</title>
        <authorList>
            <person name="Liu H."/>
        </authorList>
    </citation>
    <scope>NUCLEOTIDE SEQUENCE [LARGE SCALE GENOMIC DNA]</scope>
    <source>
        <strain evidence="7 8">JCM 15073</strain>
    </source>
</reference>
<keyword evidence="3" id="KW-0812">Transmembrane</keyword>
<proteinExistence type="predicted"/>
<keyword evidence="2" id="KW-0808">Transferase</keyword>
<gene>
    <name evidence="7" type="ORF">HB662_23160</name>
</gene>
<organism evidence="7 8">
    <name type="scientific">Falsiroseomonas frigidaquae</name>
    <dbReference type="NCBI Taxonomy" id="487318"/>
    <lineage>
        <taxon>Bacteria</taxon>
        <taxon>Pseudomonadati</taxon>
        <taxon>Pseudomonadota</taxon>
        <taxon>Alphaproteobacteria</taxon>
        <taxon>Acetobacterales</taxon>
        <taxon>Roseomonadaceae</taxon>
        <taxon>Falsiroseomonas</taxon>
    </lineage>
</organism>
<dbReference type="InterPro" id="IPR010635">
    <property type="entry name" value="Heparan_SO4-6-sulfoTrfase"/>
</dbReference>
<evidence type="ECO:0000256" key="1">
    <source>
        <dbReference type="ARBA" id="ARBA00004167"/>
    </source>
</evidence>
<keyword evidence="8" id="KW-1185">Reference proteome</keyword>
<keyword evidence="6" id="KW-0325">Glycoprotein</keyword>
<evidence type="ECO:0000256" key="2">
    <source>
        <dbReference type="ARBA" id="ARBA00022679"/>
    </source>
</evidence>
<comment type="subcellular location">
    <subcellularLocation>
        <location evidence="1">Membrane</location>
        <topology evidence="1">Single-pass membrane protein</topology>
    </subcellularLocation>
</comment>
<keyword evidence="4" id="KW-1133">Transmembrane helix</keyword>
<name>A0ABX1F5N1_9PROT</name>
<dbReference type="InterPro" id="IPR027417">
    <property type="entry name" value="P-loop_NTPase"/>
</dbReference>
<dbReference type="PANTHER" id="PTHR12812">
    <property type="entry name" value="HEPARAN SULFATE 6-O-SULFOTRANSFERASE 3"/>
    <property type="match status" value="1"/>
</dbReference>
<evidence type="ECO:0000313" key="7">
    <source>
        <dbReference type="EMBL" id="NKE47696.1"/>
    </source>
</evidence>
<evidence type="ECO:0000256" key="4">
    <source>
        <dbReference type="ARBA" id="ARBA00022989"/>
    </source>
</evidence>
<dbReference type="EMBL" id="JAAVTX010000007">
    <property type="protein sequence ID" value="NKE47696.1"/>
    <property type="molecule type" value="Genomic_DNA"/>
</dbReference>
<accession>A0ABX1F5N1</accession>
<dbReference type="SUPFAM" id="SSF52540">
    <property type="entry name" value="P-loop containing nucleoside triphosphate hydrolases"/>
    <property type="match status" value="1"/>
</dbReference>
<dbReference type="Proteomes" id="UP000765160">
    <property type="component" value="Unassembled WGS sequence"/>
</dbReference>
<evidence type="ECO:0000256" key="6">
    <source>
        <dbReference type="ARBA" id="ARBA00023180"/>
    </source>
</evidence>
<keyword evidence="5" id="KW-0472">Membrane</keyword>
<evidence type="ECO:0000256" key="5">
    <source>
        <dbReference type="ARBA" id="ARBA00023136"/>
    </source>
</evidence>
<evidence type="ECO:0000256" key="3">
    <source>
        <dbReference type="ARBA" id="ARBA00022692"/>
    </source>
</evidence>